<comment type="caution">
    <text evidence="2">The sequence shown here is derived from an EMBL/GenBank/DDBJ whole genome shotgun (WGS) entry which is preliminary data.</text>
</comment>
<dbReference type="Proteomes" id="UP000663865">
    <property type="component" value="Unassembled WGS sequence"/>
</dbReference>
<feature type="domain" description="G-patch" evidence="1">
    <location>
        <begin position="155"/>
        <end position="201"/>
    </location>
</feature>
<dbReference type="EMBL" id="CAJOBO010000816">
    <property type="protein sequence ID" value="CAF4294676.1"/>
    <property type="molecule type" value="Genomic_DNA"/>
</dbReference>
<dbReference type="SMART" id="SM00443">
    <property type="entry name" value="G_patch"/>
    <property type="match status" value="1"/>
</dbReference>
<dbReference type="PROSITE" id="PS50174">
    <property type="entry name" value="G_PATCH"/>
    <property type="match status" value="1"/>
</dbReference>
<dbReference type="InterPro" id="IPR000467">
    <property type="entry name" value="G_patch_dom"/>
</dbReference>
<evidence type="ECO:0000259" key="1">
    <source>
        <dbReference type="PROSITE" id="PS50174"/>
    </source>
</evidence>
<dbReference type="EMBL" id="CAJNXB010005915">
    <property type="protein sequence ID" value="CAF3455721.1"/>
    <property type="molecule type" value="Genomic_DNA"/>
</dbReference>
<dbReference type="PANTHER" id="PTHR20923:SF1">
    <property type="entry name" value="G PATCH DOMAIN AND ANKYRIN REPEAT-CONTAINING PROTEIN 1"/>
    <property type="match status" value="1"/>
</dbReference>
<dbReference type="EMBL" id="CAJNYD010001416">
    <property type="protein sequence ID" value="CAF3337227.1"/>
    <property type="molecule type" value="Genomic_DNA"/>
</dbReference>
<dbReference type="OrthoDB" id="4822at2759"/>
<dbReference type="GO" id="GO:0003676">
    <property type="term" value="F:nucleic acid binding"/>
    <property type="evidence" value="ECO:0007669"/>
    <property type="project" value="InterPro"/>
</dbReference>
<accession>A0A817V1E6</accession>
<proteinExistence type="predicted"/>
<evidence type="ECO:0000313" key="7">
    <source>
        <dbReference type="EMBL" id="CAF4746969.1"/>
    </source>
</evidence>
<organism evidence="2 8">
    <name type="scientific">Rotaria socialis</name>
    <dbReference type="NCBI Taxonomy" id="392032"/>
    <lineage>
        <taxon>Eukaryota</taxon>
        <taxon>Metazoa</taxon>
        <taxon>Spiralia</taxon>
        <taxon>Gnathifera</taxon>
        <taxon>Rotifera</taxon>
        <taxon>Eurotatoria</taxon>
        <taxon>Bdelloidea</taxon>
        <taxon>Philodinida</taxon>
        <taxon>Philodinidae</taxon>
        <taxon>Rotaria</taxon>
    </lineage>
</organism>
<dbReference type="Proteomes" id="UP000663838">
    <property type="component" value="Unassembled WGS sequence"/>
</dbReference>
<dbReference type="Proteomes" id="UP000663851">
    <property type="component" value="Unassembled WGS sequence"/>
</dbReference>
<evidence type="ECO:0000313" key="9">
    <source>
        <dbReference type="Proteomes" id="UP000663873"/>
    </source>
</evidence>
<dbReference type="EMBL" id="CAJOBP010000206">
    <property type="protein sequence ID" value="CAF4141084.1"/>
    <property type="molecule type" value="Genomic_DNA"/>
</dbReference>
<evidence type="ECO:0000313" key="2">
    <source>
        <dbReference type="EMBL" id="CAF3337227.1"/>
    </source>
</evidence>
<reference evidence="2" key="1">
    <citation type="submission" date="2021-02" db="EMBL/GenBank/DDBJ databases">
        <authorList>
            <person name="Nowell W R."/>
        </authorList>
    </citation>
    <scope>NUCLEOTIDE SEQUENCE</scope>
</reference>
<evidence type="ECO:0000313" key="3">
    <source>
        <dbReference type="EMBL" id="CAF3455721.1"/>
    </source>
</evidence>
<dbReference type="InterPro" id="IPR039146">
    <property type="entry name" value="GPANK1"/>
</dbReference>
<evidence type="ECO:0000313" key="4">
    <source>
        <dbReference type="EMBL" id="CAF3620217.1"/>
    </source>
</evidence>
<dbReference type="Pfam" id="PF01585">
    <property type="entry name" value="G-patch"/>
    <property type="match status" value="1"/>
</dbReference>
<dbReference type="PROSITE" id="PS50096">
    <property type="entry name" value="IQ"/>
    <property type="match status" value="1"/>
</dbReference>
<dbReference type="Proteomes" id="UP000663825">
    <property type="component" value="Unassembled WGS sequence"/>
</dbReference>
<protein>
    <recommendedName>
        <fullName evidence="1">G-patch domain-containing protein</fullName>
    </recommendedName>
</protein>
<sequence length="204" mass="23323">MSSFSARLLKAQRKHKVNNDITDIIEETRRCLNLGNSRLSSSKFNSVSETESNNIPNIIPWWEDNQEEIYENKIDPDAMLATADDTLKKIVDGALDLMLTNSKSKIQKQIKTFVDRKRLKRSRRSTRSNDIHSDIYSERIVESLKNNNFVTPINSTNVGHQLLEKIGWTPGNGLGLNQNGIKTPIEINIRNRRQGLGYEKSIDQ</sequence>
<dbReference type="PANTHER" id="PTHR20923">
    <property type="entry name" value="BAT4 PROTEIN-RELATED"/>
    <property type="match status" value="1"/>
</dbReference>
<dbReference type="Proteomes" id="UP000663833">
    <property type="component" value="Unassembled WGS sequence"/>
</dbReference>
<keyword evidence="9" id="KW-1185">Reference proteome</keyword>
<gene>
    <name evidence="6" type="ORF">HFQ381_LOCUS13148</name>
    <name evidence="4" type="ORF">KIK155_LOCUS21877</name>
    <name evidence="2" type="ORF">LUA448_LOCUS11797</name>
    <name evidence="3" type="ORF">TIS948_LOCUS32269</name>
    <name evidence="7" type="ORF">TOA249_LOCUS20098</name>
    <name evidence="5" type="ORF">UJA718_LOCUS2900</name>
</gene>
<dbReference type="AlphaFoldDB" id="A0A817V1E6"/>
<evidence type="ECO:0000313" key="8">
    <source>
        <dbReference type="Proteomes" id="UP000663833"/>
    </source>
</evidence>
<dbReference type="Proteomes" id="UP000663873">
    <property type="component" value="Unassembled WGS sequence"/>
</dbReference>
<name>A0A817V1E6_9BILA</name>
<dbReference type="EMBL" id="CAJOBS010001618">
    <property type="protein sequence ID" value="CAF4746969.1"/>
    <property type="molecule type" value="Genomic_DNA"/>
</dbReference>
<evidence type="ECO:0000313" key="6">
    <source>
        <dbReference type="EMBL" id="CAF4294676.1"/>
    </source>
</evidence>
<evidence type="ECO:0000313" key="5">
    <source>
        <dbReference type="EMBL" id="CAF4141084.1"/>
    </source>
</evidence>
<dbReference type="EMBL" id="CAJNYV010003893">
    <property type="protein sequence ID" value="CAF3620217.1"/>
    <property type="molecule type" value="Genomic_DNA"/>
</dbReference>